<feature type="region of interest" description="Disordered" evidence="1">
    <location>
        <begin position="209"/>
        <end position="233"/>
    </location>
</feature>
<proteinExistence type="predicted"/>
<evidence type="ECO:0000256" key="2">
    <source>
        <dbReference type="SAM" id="Phobius"/>
    </source>
</evidence>
<sequence>MVLHKLAPGDAGVIEPMDIATRQMPTASFDLGPAGDVEILGIATATCLLAFFLCYTLYMGLWMSPSASFAEPYANDAPHITKPASKRRRFPRPVCEWYKFTSNRPQASHPRQHEEFQTPYFTYSARNARVKRPEGTPILTKQYYYTQIPARGKPLSRKRLPMSSFTINSNRRKYMALDTEEGLGSRPSTTVAVADKCDRAIRSNEVISYREPKGKENRGHSDKSFLRYHTASL</sequence>
<dbReference type="AlphaFoldDB" id="A0A439D0U9"/>
<evidence type="ECO:0000256" key="1">
    <source>
        <dbReference type="SAM" id="MobiDB-lite"/>
    </source>
</evidence>
<gene>
    <name evidence="3" type="ORF">EKO27_g7086</name>
</gene>
<feature type="compositionally biased region" description="Basic and acidic residues" evidence="1">
    <location>
        <begin position="209"/>
        <end position="225"/>
    </location>
</feature>
<keyword evidence="4" id="KW-1185">Reference proteome</keyword>
<protein>
    <submittedName>
        <fullName evidence="3">Uncharacterized protein</fullName>
    </submittedName>
</protein>
<evidence type="ECO:0000313" key="4">
    <source>
        <dbReference type="Proteomes" id="UP000286045"/>
    </source>
</evidence>
<organism evidence="3 4">
    <name type="scientific">Xylaria grammica</name>
    <dbReference type="NCBI Taxonomy" id="363999"/>
    <lineage>
        <taxon>Eukaryota</taxon>
        <taxon>Fungi</taxon>
        <taxon>Dikarya</taxon>
        <taxon>Ascomycota</taxon>
        <taxon>Pezizomycotina</taxon>
        <taxon>Sordariomycetes</taxon>
        <taxon>Xylariomycetidae</taxon>
        <taxon>Xylariales</taxon>
        <taxon>Xylariaceae</taxon>
        <taxon>Xylaria</taxon>
    </lineage>
</organism>
<dbReference type="Proteomes" id="UP000286045">
    <property type="component" value="Unassembled WGS sequence"/>
</dbReference>
<accession>A0A439D0U9</accession>
<comment type="caution">
    <text evidence="3">The sequence shown here is derived from an EMBL/GenBank/DDBJ whole genome shotgun (WGS) entry which is preliminary data.</text>
</comment>
<evidence type="ECO:0000313" key="3">
    <source>
        <dbReference type="EMBL" id="RWA08018.1"/>
    </source>
</evidence>
<reference evidence="3 4" key="1">
    <citation type="submission" date="2018-12" db="EMBL/GenBank/DDBJ databases">
        <title>Draft genome sequence of Xylaria grammica IHI A82.</title>
        <authorList>
            <person name="Buettner E."/>
            <person name="Kellner H."/>
        </authorList>
    </citation>
    <scope>NUCLEOTIDE SEQUENCE [LARGE SCALE GENOMIC DNA]</scope>
    <source>
        <strain evidence="3 4">IHI A82</strain>
    </source>
</reference>
<keyword evidence="2" id="KW-0472">Membrane</keyword>
<feature type="transmembrane region" description="Helical" evidence="2">
    <location>
        <begin position="39"/>
        <end position="58"/>
    </location>
</feature>
<keyword evidence="2" id="KW-1133">Transmembrane helix</keyword>
<name>A0A439D0U9_9PEZI</name>
<keyword evidence="2" id="KW-0812">Transmembrane</keyword>
<dbReference type="EMBL" id="RYZI01000223">
    <property type="protein sequence ID" value="RWA08018.1"/>
    <property type="molecule type" value="Genomic_DNA"/>
</dbReference>